<dbReference type="InterPro" id="IPR052233">
    <property type="entry name" value="Rho-type_GEFs"/>
</dbReference>
<dbReference type="InterPro" id="IPR001849">
    <property type="entry name" value="PH_domain"/>
</dbReference>
<comment type="caution">
    <text evidence="7">The sequence shown here is derived from an EMBL/GenBank/DDBJ whole genome shotgun (WGS) entry which is preliminary data.</text>
</comment>
<dbReference type="PANTHER" id="PTHR46572:SF2">
    <property type="entry name" value="RHO1 GDP-GTP EXCHANGE PROTEIN 1-RELATED"/>
    <property type="match status" value="1"/>
</dbReference>
<evidence type="ECO:0000256" key="1">
    <source>
        <dbReference type="ARBA" id="ARBA00022553"/>
    </source>
</evidence>
<dbReference type="SUPFAM" id="SSF48065">
    <property type="entry name" value="DBL homology domain (DH-domain)"/>
    <property type="match status" value="1"/>
</dbReference>
<dbReference type="SUPFAM" id="SSF50729">
    <property type="entry name" value="PH domain-like"/>
    <property type="match status" value="1"/>
</dbReference>
<dbReference type="SMART" id="SM00049">
    <property type="entry name" value="DEP"/>
    <property type="match status" value="1"/>
</dbReference>
<dbReference type="Gene3D" id="2.30.29.30">
    <property type="entry name" value="Pleckstrin-homology domain (PH domain)/Phosphotyrosine-binding domain (PTB)"/>
    <property type="match status" value="1"/>
</dbReference>
<dbReference type="Pfam" id="PF00610">
    <property type="entry name" value="DEP"/>
    <property type="match status" value="1"/>
</dbReference>
<dbReference type="Pfam" id="PF00780">
    <property type="entry name" value="CNH"/>
    <property type="match status" value="1"/>
</dbReference>
<evidence type="ECO:0000313" key="7">
    <source>
        <dbReference type="EMBL" id="PRT56608.1"/>
    </source>
</evidence>
<dbReference type="Pfam" id="PF00621">
    <property type="entry name" value="RhoGEF"/>
    <property type="match status" value="1"/>
</dbReference>
<dbReference type="InterPro" id="IPR035899">
    <property type="entry name" value="DBL_dom_sf"/>
</dbReference>
<keyword evidence="8" id="KW-1185">Reference proteome</keyword>
<feature type="compositionally biased region" description="Polar residues" evidence="3">
    <location>
        <begin position="79"/>
        <end position="95"/>
    </location>
</feature>
<feature type="compositionally biased region" description="Low complexity" evidence="3">
    <location>
        <begin position="243"/>
        <end position="252"/>
    </location>
</feature>
<feature type="compositionally biased region" description="Polar residues" evidence="3">
    <location>
        <begin position="210"/>
        <end position="225"/>
    </location>
</feature>
<feature type="compositionally biased region" description="Low complexity" evidence="3">
    <location>
        <begin position="190"/>
        <end position="209"/>
    </location>
</feature>
<dbReference type="PROSITE" id="PS50219">
    <property type="entry name" value="CNH"/>
    <property type="match status" value="1"/>
</dbReference>
<dbReference type="InterPro" id="IPR000591">
    <property type="entry name" value="DEP_dom"/>
</dbReference>
<evidence type="ECO:0000313" key="8">
    <source>
        <dbReference type="Proteomes" id="UP000238350"/>
    </source>
</evidence>
<gene>
    <name evidence="7" type="ORF">B9G98_04228</name>
</gene>
<dbReference type="InterPro" id="IPR000219">
    <property type="entry name" value="DH_dom"/>
</dbReference>
<dbReference type="PROSITE" id="PS50003">
    <property type="entry name" value="PH_DOMAIN"/>
    <property type="match status" value="1"/>
</dbReference>
<dbReference type="STRING" id="45607.A0A2T0FNQ4"/>
<feature type="region of interest" description="Disordered" evidence="3">
    <location>
        <begin position="1"/>
        <end position="253"/>
    </location>
</feature>
<reference evidence="7 8" key="1">
    <citation type="submission" date="2017-04" db="EMBL/GenBank/DDBJ databases">
        <title>Genome sequencing of [Candida] sorbophila.</title>
        <authorList>
            <person name="Ahn J.O."/>
        </authorList>
    </citation>
    <scope>NUCLEOTIDE SEQUENCE [LARGE SCALE GENOMIC DNA]</scope>
    <source>
        <strain evidence="7 8">DS02</strain>
    </source>
</reference>
<feature type="compositionally biased region" description="Low complexity" evidence="3">
    <location>
        <begin position="128"/>
        <end position="144"/>
    </location>
</feature>
<sequence length="1215" mass="136704">MTDAPYSHNVRLVNSKSDVDPYSAFSDIFGQEPPPGRLPTRDPLATSSPTQQHRHPRAKLPPLQTKNNARANSGPLYSYSPTGDVSSPVHPSSDASHPPYPVDGTPSPYGQKLNSPINMPTAAPPLPAGAAQVQQQANVASNAGMWQSGRGTPSNSLQSSVGGLSLSQRTGSSASLGPLNEVYNSSAHPSAGATARDSAAAGSASRGYGQQPQRTQRSVSTTSNFHMPLSSYRGQDQRAMSLTGTSTTRGGRAIPQRFSDVFGFHNQQQQPSQQPPSTDESPTASARGSTYSAGSTLVGSGPYTGPGAPTRKMSSSTISSMSTVARSAIVTTSRKEPLVYPALLSRVAAKVREKLATGDHIKNELTYKNAFTGNEAVDVVAYIIKTPDRNLALLLGRALDAQKFFHDVTYDNRLRDSPNEVYQFATSATSEGEVGASDSYVNGVFTLLADCYSPTCTRDKLCYSISCPRRLEQQARLNMKLDPGLHTPDSGLSLQEVDEKQKLWINTVSPEIAETVPKEEQKRQEVICELIYTERDFVKDLEYIRDFWIKPLRRLNVIPENRREKFIRTVFLNVLEIHNVNIKFAEALTKRQQLNLVVHQIADVVLEYAPRFEPFIRYGASQLYGKYEFERERAANPAFAKFCEEAERVPEAKKLELNGYLAKPTTRLARYPLLLEAILKRTSPDNPDYTNIPTAVSTIREFLIKVNQESGKAENRFSLLQLNQSLMFRPGEYIDLKLTDEKRQLLYKGEMMRRPTEGPLYAYLFDNALLFVKHKMVNKREVLKVHSKPIPLELLQLAESEEMPRGFRRGPNIIRSNVNRGDIFPLTFQHIGRRGYELTLYGPNFQARKTWVDLITKQQEQQRKQADVYSQHILQSNFFRASLRINCAKTYDGGRKILYGTDQGIYLSDITYEDEQPHCSTPQLVVQSTNVTQVDVLDIYGIILLLSDKTVYSLTLDMLESGDPIANSRRVKHIAQPVNFYKVDECMGRTLLCVVRTHSLSSQIRVLEPADPTRPVSKRPPLRRLLTAGQQQSSEGFKLFKQPVEVPSQMLSICYLRQHLCLGCAKGFELLGLHNMNIESLLDPADTSLDFVIRKDSLRPISIYRLDKEFLLNYSDFSFFINSSGWRSRPNWMIQWESVPQHIVLRYPYLVAFESNFIEIRNMDTELLRAIPGENIRFLQESTHEILYVHENENGFDEVVSMNFWEKQRRVNQVS</sequence>
<feature type="region of interest" description="Disordered" evidence="3">
    <location>
        <begin position="266"/>
        <end position="318"/>
    </location>
</feature>
<organism evidence="7 8">
    <name type="scientific">Wickerhamiella sorbophila</name>
    <dbReference type="NCBI Taxonomy" id="45607"/>
    <lineage>
        <taxon>Eukaryota</taxon>
        <taxon>Fungi</taxon>
        <taxon>Dikarya</taxon>
        <taxon>Ascomycota</taxon>
        <taxon>Saccharomycotina</taxon>
        <taxon>Dipodascomycetes</taxon>
        <taxon>Dipodascales</taxon>
        <taxon>Trichomonascaceae</taxon>
        <taxon>Wickerhamiella</taxon>
    </lineage>
</organism>
<dbReference type="InterPro" id="IPR011993">
    <property type="entry name" value="PH-like_dom_sf"/>
</dbReference>
<dbReference type="AlphaFoldDB" id="A0A2T0FNQ4"/>
<dbReference type="PANTHER" id="PTHR46572">
    <property type="entry name" value="RHO1 GDP-GTP EXCHANGE PROTEIN 1-RELATED"/>
    <property type="match status" value="1"/>
</dbReference>
<feature type="compositionally biased region" description="Low complexity" evidence="3">
    <location>
        <begin position="267"/>
        <end position="277"/>
    </location>
</feature>
<dbReference type="SMART" id="SM00233">
    <property type="entry name" value="PH"/>
    <property type="match status" value="1"/>
</dbReference>
<protein>
    <submittedName>
        <fullName evidence="7">Rho1 guanine nucleotide exchange factor 1</fullName>
    </submittedName>
</protein>
<dbReference type="PROSITE" id="PS50010">
    <property type="entry name" value="DH_2"/>
    <property type="match status" value="1"/>
</dbReference>
<evidence type="ECO:0000256" key="2">
    <source>
        <dbReference type="ARBA" id="ARBA00022658"/>
    </source>
</evidence>
<evidence type="ECO:0000259" key="4">
    <source>
        <dbReference type="PROSITE" id="PS50003"/>
    </source>
</evidence>
<feature type="compositionally biased region" description="Polar residues" evidence="3">
    <location>
        <begin position="278"/>
        <end position="298"/>
    </location>
</feature>
<keyword evidence="2" id="KW-0344">Guanine-nucleotide releasing factor</keyword>
<dbReference type="SMART" id="SM00036">
    <property type="entry name" value="CNH"/>
    <property type="match status" value="1"/>
</dbReference>
<dbReference type="GO" id="GO:0005085">
    <property type="term" value="F:guanyl-nucleotide exchange factor activity"/>
    <property type="evidence" value="ECO:0007669"/>
    <property type="project" value="UniProtKB-KW"/>
</dbReference>
<dbReference type="Gene3D" id="1.20.900.10">
    <property type="entry name" value="Dbl homology (DH) domain"/>
    <property type="match status" value="1"/>
</dbReference>
<feature type="domain" description="DH" evidence="5">
    <location>
        <begin position="522"/>
        <end position="709"/>
    </location>
</feature>
<evidence type="ECO:0000256" key="3">
    <source>
        <dbReference type="SAM" id="MobiDB-lite"/>
    </source>
</evidence>
<dbReference type="Gene3D" id="1.10.10.10">
    <property type="entry name" value="Winged helix-like DNA-binding domain superfamily/Winged helix DNA-binding domain"/>
    <property type="match status" value="1"/>
</dbReference>
<feature type="compositionally biased region" description="Low complexity" evidence="3">
    <location>
        <begin position="154"/>
        <end position="168"/>
    </location>
</feature>
<keyword evidence="1" id="KW-0597">Phosphoprotein</keyword>
<feature type="domain" description="CNH" evidence="6">
    <location>
        <begin position="882"/>
        <end position="1186"/>
    </location>
</feature>
<proteinExistence type="predicted"/>
<dbReference type="InterPro" id="IPR036388">
    <property type="entry name" value="WH-like_DNA-bd_sf"/>
</dbReference>
<dbReference type="InterPro" id="IPR041675">
    <property type="entry name" value="PH_5"/>
</dbReference>
<dbReference type="SUPFAM" id="SSF46785">
    <property type="entry name" value="Winged helix' DNA-binding domain"/>
    <property type="match status" value="1"/>
</dbReference>
<dbReference type="CDD" id="cd00160">
    <property type="entry name" value="RhoGEF"/>
    <property type="match status" value="1"/>
</dbReference>
<dbReference type="CDD" id="cd04435">
    <property type="entry name" value="DEP_fRom2"/>
    <property type="match status" value="1"/>
</dbReference>
<dbReference type="OrthoDB" id="2272012at2759"/>
<dbReference type="GeneID" id="36517976"/>
<feature type="domain" description="PH" evidence="4">
    <location>
        <begin position="744"/>
        <end position="860"/>
    </location>
</feature>
<evidence type="ECO:0000259" key="6">
    <source>
        <dbReference type="PROSITE" id="PS50219"/>
    </source>
</evidence>
<dbReference type="GO" id="GO:0035556">
    <property type="term" value="P:intracellular signal transduction"/>
    <property type="evidence" value="ECO:0007669"/>
    <property type="project" value="InterPro"/>
</dbReference>
<dbReference type="InterPro" id="IPR036390">
    <property type="entry name" value="WH_DNA-bd_sf"/>
</dbReference>
<dbReference type="RefSeq" id="XP_024666553.1">
    <property type="nucleotide sequence ID" value="XM_024810785.1"/>
</dbReference>
<dbReference type="SMART" id="SM00325">
    <property type="entry name" value="RhoGEF"/>
    <property type="match status" value="1"/>
</dbReference>
<accession>A0A2T0FNQ4</accession>
<dbReference type="EMBL" id="NDIQ01000022">
    <property type="protein sequence ID" value="PRT56608.1"/>
    <property type="molecule type" value="Genomic_DNA"/>
</dbReference>
<feature type="compositionally biased region" description="Polar residues" evidence="3">
    <location>
        <begin position="232"/>
        <end position="242"/>
    </location>
</feature>
<evidence type="ECO:0000259" key="5">
    <source>
        <dbReference type="PROSITE" id="PS50010"/>
    </source>
</evidence>
<dbReference type="InterPro" id="IPR001180">
    <property type="entry name" value="CNH_dom"/>
</dbReference>
<dbReference type="Pfam" id="PF15405">
    <property type="entry name" value="PH_5"/>
    <property type="match status" value="1"/>
</dbReference>
<dbReference type="Proteomes" id="UP000238350">
    <property type="component" value="Unassembled WGS sequence"/>
</dbReference>
<name>A0A2T0FNQ4_9ASCO</name>